<dbReference type="Proteomes" id="UP000658514">
    <property type="component" value="Unassembled WGS sequence"/>
</dbReference>
<dbReference type="EMBL" id="JACJQH010000011">
    <property type="protein sequence ID" value="MBD2195570.1"/>
    <property type="molecule type" value="Genomic_DNA"/>
</dbReference>
<accession>A0ABR8A7Y5</accession>
<evidence type="ECO:0000313" key="2">
    <source>
        <dbReference type="Proteomes" id="UP000658514"/>
    </source>
</evidence>
<protein>
    <submittedName>
        <fullName evidence="1">Uncharacterized protein</fullName>
    </submittedName>
</protein>
<organism evidence="1 2">
    <name type="scientific">Calothrix parietina FACHB-288</name>
    <dbReference type="NCBI Taxonomy" id="2692896"/>
    <lineage>
        <taxon>Bacteria</taxon>
        <taxon>Bacillati</taxon>
        <taxon>Cyanobacteriota</taxon>
        <taxon>Cyanophyceae</taxon>
        <taxon>Nostocales</taxon>
        <taxon>Calotrichaceae</taxon>
        <taxon>Calothrix</taxon>
    </lineage>
</organism>
<comment type="caution">
    <text evidence="1">The sequence shown here is derived from an EMBL/GenBank/DDBJ whole genome shotgun (WGS) entry which is preliminary data.</text>
</comment>
<name>A0ABR8A7Y5_9CYAN</name>
<dbReference type="RefSeq" id="WP_190539718.1">
    <property type="nucleotide sequence ID" value="NZ_CAWPNO010000013.1"/>
</dbReference>
<keyword evidence="2" id="KW-1185">Reference proteome</keyword>
<gene>
    <name evidence="1" type="ORF">H6G24_08725</name>
</gene>
<proteinExistence type="predicted"/>
<sequence>MTQNSKIDISGFYANTFQLASKTLNRVGWVEERRRGAASRRVTQHFRRFVGFHFVQPNLHCSLTEPY</sequence>
<reference evidence="1 2" key="1">
    <citation type="journal article" date="2020" name="ISME J.">
        <title>Comparative genomics reveals insights into cyanobacterial evolution and habitat adaptation.</title>
        <authorList>
            <person name="Chen M.Y."/>
            <person name="Teng W.K."/>
            <person name="Zhao L."/>
            <person name="Hu C.X."/>
            <person name="Zhou Y.K."/>
            <person name="Han B.P."/>
            <person name="Song L.R."/>
            <person name="Shu W.S."/>
        </authorList>
    </citation>
    <scope>NUCLEOTIDE SEQUENCE [LARGE SCALE GENOMIC DNA]</scope>
    <source>
        <strain evidence="1 2">FACHB-288</strain>
    </source>
</reference>
<evidence type="ECO:0000313" key="1">
    <source>
        <dbReference type="EMBL" id="MBD2195570.1"/>
    </source>
</evidence>